<proteinExistence type="inferred from homology"/>
<feature type="domain" description="Alpha/beta hydrolase fold-3" evidence="4">
    <location>
        <begin position="73"/>
        <end position="273"/>
    </location>
</feature>
<comment type="caution">
    <text evidence="5">The sequence shown here is derived from an EMBL/GenBank/DDBJ whole genome shotgun (WGS) entry which is preliminary data.</text>
</comment>
<comment type="similarity">
    <text evidence="1">Belongs to the 'GDXG' lipolytic enzyme family.</text>
</comment>
<dbReference type="InterPro" id="IPR050300">
    <property type="entry name" value="GDXG_lipolytic_enzyme"/>
</dbReference>
<dbReference type="Proteomes" id="UP000474957">
    <property type="component" value="Unassembled WGS sequence"/>
</dbReference>
<evidence type="ECO:0000256" key="1">
    <source>
        <dbReference type="ARBA" id="ARBA00010515"/>
    </source>
</evidence>
<evidence type="ECO:0000259" key="4">
    <source>
        <dbReference type="Pfam" id="PF07859"/>
    </source>
</evidence>
<protein>
    <submittedName>
        <fullName evidence="5">Alpha/beta hydrolase fold domain-containing protein</fullName>
    </submittedName>
</protein>
<gene>
    <name evidence="5" type="ORF">GE300_10555</name>
</gene>
<sequence length="309" mass="33488">MNRTPDPALLQAAARYSAEKGELSAELMPEMRRRSREARRALRGRHADEVEISTCDGLRLFSPRDRCDASRVIVYLHGGGWANCDTVTHGGIMTDLAALSGHLVAGPDYPLAPEHPYPAGLDAACAAVCRIAADHPHAALVLAGDSAGANLALATALRLHDEGAAPPLAALLLWYGCFRRCFDTRSHMTYGDGTYGLTTTDMRTYWDWYLADHRDPAYGDLTGAAVDGLPPCFLAEAEMDCLADDTRWLAGRLTQAGIPHAYDFTPAVNHGFIHFSQVYEPSYRSLQAAAHFLASPIVAPAAERRTAAR</sequence>
<dbReference type="InterPro" id="IPR013094">
    <property type="entry name" value="AB_hydrolase_3"/>
</dbReference>
<evidence type="ECO:0000256" key="2">
    <source>
        <dbReference type="ARBA" id="ARBA00022801"/>
    </source>
</evidence>
<feature type="active site" evidence="3">
    <location>
        <position position="146"/>
    </location>
</feature>
<dbReference type="PROSITE" id="PS01174">
    <property type="entry name" value="LIPASE_GDXG_SER"/>
    <property type="match status" value="1"/>
</dbReference>
<dbReference type="InterPro" id="IPR029058">
    <property type="entry name" value="AB_hydrolase_fold"/>
</dbReference>
<evidence type="ECO:0000313" key="6">
    <source>
        <dbReference type="Proteomes" id="UP000474957"/>
    </source>
</evidence>
<dbReference type="InterPro" id="IPR033140">
    <property type="entry name" value="Lipase_GDXG_put_SER_AS"/>
</dbReference>
<name>A0A6L5Z159_9RHOB</name>
<dbReference type="PANTHER" id="PTHR48081:SF8">
    <property type="entry name" value="ALPHA_BETA HYDROLASE FOLD-3 DOMAIN-CONTAINING PROTEIN-RELATED"/>
    <property type="match status" value="1"/>
</dbReference>
<keyword evidence="2 5" id="KW-0378">Hydrolase</keyword>
<reference evidence="5 6" key="1">
    <citation type="submission" date="2019-10" db="EMBL/GenBank/DDBJ databases">
        <title>Cognatihalovulum marinum gen. nov. sp. nov., a new member of the family Rhodobacteraceae isolated from deep seawater of the Northwest Indian Ocean.</title>
        <authorList>
            <person name="Ruan C."/>
            <person name="Wang J."/>
            <person name="Zheng X."/>
            <person name="Song L."/>
            <person name="Zhu Y."/>
            <person name="Huang Y."/>
            <person name="Lu Z."/>
            <person name="Du W."/>
            <person name="Huang L."/>
            <person name="Dai X."/>
        </authorList>
    </citation>
    <scope>NUCLEOTIDE SEQUENCE [LARGE SCALE GENOMIC DNA]</scope>
    <source>
        <strain evidence="5 6">2CG4</strain>
    </source>
</reference>
<dbReference type="EMBL" id="WIND01000007">
    <property type="protein sequence ID" value="MSU90049.1"/>
    <property type="molecule type" value="Genomic_DNA"/>
</dbReference>
<keyword evidence="6" id="KW-1185">Reference proteome</keyword>
<dbReference type="GO" id="GO:0016787">
    <property type="term" value="F:hydrolase activity"/>
    <property type="evidence" value="ECO:0007669"/>
    <property type="project" value="UniProtKB-KW"/>
</dbReference>
<evidence type="ECO:0000256" key="3">
    <source>
        <dbReference type="PROSITE-ProRule" id="PRU10038"/>
    </source>
</evidence>
<organism evidence="5 6">
    <name type="scientific">Halovulum marinum</name>
    <dbReference type="NCBI Taxonomy" id="2662447"/>
    <lineage>
        <taxon>Bacteria</taxon>
        <taxon>Pseudomonadati</taxon>
        <taxon>Pseudomonadota</taxon>
        <taxon>Alphaproteobacteria</taxon>
        <taxon>Rhodobacterales</taxon>
        <taxon>Paracoccaceae</taxon>
        <taxon>Halovulum</taxon>
    </lineage>
</organism>
<dbReference type="InterPro" id="IPR002168">
    <property type="entry name" value="Lipase_GDXG_HIS_AS"/>
</dbReference>
<dbReference type="SUPFAM" id="SSF53474">
    <property type="entry name" value="alpha/beta-Hydrolases"/>
    <property type="match status" value="1"/>
</dbReference>
<dbReference type="RefSeq" id="WP_154446543.1">
    <property type="nucleotide sequence ID" value="NZ_WIND01000007.1"/>
</dbReference>
<evidence type="ECO:0000313" key="5">
    <source>
        <dbReference type="EMBL" id="MSU90049.1"/>
    </source>
</evidence>
<dbReference type="PANTHER" id="PTHR48081">
    <property type="entry name" value="AB HYDROLASE SUPERFAMILY PROTEIN C4A8.06C"/>
    <property type="match status" value="1"/>
</dbReference>
<dbReference type="Pfam" id="PF07859">
    <property type="entry name" value="Abhydrolase_3"/>
    <property type="match status" value="1"/>
</dbReference>
<accession>A0A6L5Z159</accession>
<dbReference type="Gene3D" id="3.40.50.1820">
    <property type="entry name" value="alpha/beta hydrolase"/>
    <property type="match status" value="1"/>
</dbReference>
<dbReference type="PROSITE" id="PS01173">
    <property type="entry name" value="LIPASE_GDXG_HIS"/>
    <property type="match status" value="1"/>
</dbReference>
<dbReference type="AlphaFoldDB" id="A0A6L5Z159"/>